<gene>
    <name evidence="1" type="ORF">C5167_000701</name>
</gene>
<dbReference type="InterPro" id="IPR003428">
    <property type="entry name" value="MAM33"/>
</dbReference>
<dbReference type="GO" id="GO:0005759">
    <property type="term" value="C:mitochondrial matrix"/>
    <property type="evidence" value="ECO:0007669"/>
    <property type="project" value="InterPro"/>
</dbReference>
<accession>A0A4Y7KV43</accession>
<protein>
    <submittedName>
        <fullName evidence="1">Uncharacterized protein</fullName>
    </submittedName>
</protein>
<organism evidence="1 2">
    <name type="scientific">Papaver somniferum</name>
    <name type="common">Opium poppy</name>
    <dbReference type="NCBI Taxonomy" id="3469"/>
    <lineage>
        <taxon>Eukaryota</taxon>
        <taxon>Viridiplantae</taxon>
        <taxon>Streptophyta</taxon>
        <taxon>Embryophyta</taxon>
        <taxon>Tracheophyta</taxon>
        <taxon>Spermatophyta</taxon>
        <taxon>Magnoliopsida</taxon>
        <taxon>Ranunculales</taxon>
        <taxon>Papaveraceae</taxon>
        <taxon>Papaveroideae</taxon>
        <taxon>Papaver</taxon>
    </lineage>
</organism>
<dbReference type="EMBL" id="CM010723">
    <property type="protein sequence ID" value="RZC75981.1"/>
    <property type="molecule type" value="Genomic_DNA"/>
</dbReference>
<name>A0A4Y7KV43_PAPSO</name>
<sequence length="111" mass="12567">MAILSRIINKSASSTANRKGKLMILMISIRYPILNPDDTLLGVIKSRICCAEEEFDDLEVAALEIVELGNMGLEIPEFPFEIEDNAKEGYITLTRKYQDEEIKVTVKDRNC</sequence>
<dbReference type="AlphaFoldDB" id="A0A4Y7KV43"/>
<evidence type="ECO:0000313" key="2">
    <source>
        <dbReference type="Proteomes" id="UP000316621"/>
    </source>
</evidence>
<keyword evidence="2" id="KW-1185">Reference proteome</keyword>
<dbReference type="Gene3D" id="3.10.280.10">
    <property type="entry name" value="Mitochondrial glycoprotein"/>
    <property type="match status" value="1"/>
</dbReference>
<evidence type="ECO:0000313" key="1">
    <source>
        <dbReference type="EMBL" id="RZC75981.1"/>
    </source>
</evidence>
<dbReference type="InterPro" id="IPR036561">
    <property type="entry name" value="MAM33_sf"/>
</dbReference>
<reference evidence="1 2" key="1">
    <citation type="journal article" date="2018" name="Science">
        <title>The opium poppy genome and morphinan production.</title>
        <authorList>
            <person name="Guo L."/>
            <person name="Winzer T."/>
            <person name="Yang X."/>
            <person name="Li Y."/>
            <person name="Ning Z."/>
            <person name="He Z."/>
            <person name="Teodor R."/>
            <person name="Lu Y."/>
            <person name="Bowser T.A."/>
            <person name="Graham I.A."/>
            <person name="Ye K."/>
        </authorList>
    </citation>
    <scope>NUCLEOTIDE SEQUENCE [LARGE SCALE GENOMIC DNA]</scope>
    <source>
        <strain evidence="2">cv. HN1</strain>
        <tissue evidence="1">Leaves</tissue>
    </source>
</reference>
<dbReference type="Gramene" id="RZC75981">
    <property type="protein sequence ID" value="RZC75981"/>
    <property type="gene ID" value="C5167_000701"/>
</dbReference>
<dbReference type="Proteomes" id="UP000316621">
    <property type="component" value="Chromosome 9"/>
</dbReference>
<dbReference type="Pfam" id="PF02330">
    <property type="entry name" value="MAM33"/>
    <property type="match status" value="1"/>
</dbReference>
<proteinExistence type="predicted"/>